<evidence type="ECO:0000256" key="1">
    <source>
        <dbReference type="SAM" id="Phobius"/>
    </source>
</evidence>
<dbReference type="EMBL" id="AAYH02000047">
    <property type="protein sequence ID" value="EDO52923.1"/>
    <property type="molecule type" value="Genomic_DNA"/>
</dbReference>
<proteinExistence type="predicted"/>
<name>A0ABC9N811_BACUC</name>
<dbReference type="AlphaFoldDB" id="A0ABC9N811"/>
<sequence length="34" mass="3894">MAYHAAYILSWGTLCLVHILKLLRIIESTCLSIF</sequence>
<dbReference type="Proteomes" id="UP000004110">
    <property type="component" value="Unassembled WGS sequence"/>
</dbReference>
<comment type="caution">
    <text evidence="2">The sequence shown here is derived from an EMBL/GenBank/DDBJ whole genome shotgun (WGS) entry which is preliminary data.</text>
</comment>
<keyword evidence="1" id="KW-0812">Transmembrane</keyword>
<keyword evidence="1" id="KW-0472">Membrane</keyword>
<accession>A0ABC9N811</accession>
<feature type="transmembrane region" description="Helical" evidence="1">
    <location>
        <begin position="6"/>
        <end position="23"/>
    </location>
</feature>
<gene>
    <name evidence="2" type="ORF">BACUNI_03720</name>
</gene>
<organism evidence="2 3">
    <name type="scientific">Bacteroides uniformis (strain ATCC 8492 / DSM 6597 / CCUG 4942 / CIP 103695 / JCM 5828 / KCTC 5204 / NCTC 13054 / VPI 0061)</name>
    <dbReference type="NCBI Taxonomy" id="411479"/>
    <lineage>
        <taxon>Bacteria</taxon>
        <taxon>Pseudomonadati</taxon>
        <taxon>Bacteroidota</taxon>
        <taxon>Bacteroidia</taxon>
        <taxon>Bacteroidales</taxon>
        <taxon>Bacteroidaceae</taxon>
        <taxon>Bacteroides</taxon>
    </lineage>
</organism>
<protein>
    <submittedName>
        <fullName evidence="2">Uncharacterized protein</fullName>
    </submittedName>
</protein>
<reference evidence="2" key="2">
    <citation type="submission" date="2013-11" db="EMBL/GenBank/DDBJ databases">
        <title>Draft genome sequence of Bacteroides uniformis (ATCC 8492).</title>
        <authorList>
            <person name="Sudarsanam P."/>
            <person name="Ley R."/>
            <person name="Guruge J."/>
            <person name="Turnbaugh P.J."/>
            <person name="Mahowald M."/>
            <person name="Liep D."/>
            <person name="Gordon J."/>
        </authorList>
    </citation>
    <scope>NUCLEOTIDE SEQUENCE</scope>
    <source>
        <strain evidence="2">ATCC 8492</strain>
    </source>
</reference>
<reference evidence="2" key="1">
    <citation type="submission" date="2007-06" db="EMBL/GenBank/DDBJ databases">
        <authorList>
            <person name="Fulton L."/>
            <person name="Clifton S."/>
            <person name="Fulton B."/>
            <person name="Xu J."/>
            <person name="Minx P."/>
            <person name="Pepin K.H."/>
            <person name="Johnson M."/>
            <person name="Thiruvilangam P."/>
            <person name="Bhonagiri V."/>
            <person name="Nash W.E."/>
            <person name="Mardis E.R."/>
            <person name="Wilson R.K."/>
        </authorList>
    </citation>
    <scope>NUCLEOTIDE SEQUENCE [LARGE SCALE GENOMIC DNA]</scope>
    <source>
        <strain evidence="2">ATCC 8492</strain>
    </source>
</reference>
<evidence type="ECO:0000313" key="3">
    <source>
        <dbReference type="Proteomes" id="UP000004110"/>
    </source>
</evidence>
<keyword evidence="3" id="KW-1185">Reference proteome</keyword>
<keyword evidence="1" id="KW-1133">Transmembrane helix</keyword>
<evidence type="ECO:0000313" key="2">
    <source>
        <dbReference type="EMBL" id="EDO52923.1"/>
    </source>
</evidence>